<gene>
    <name evidence="1" type="ORF">NRB56_71050</name>
</gene>
<organism evidence="1 2">
    <name type="scientific">Nocardia aurantia</name>
    <dbReference type="NCBI Taxonomy" id="2585199"/>
    <lineage>
        <taxon>Bacteria</taxon>
        <taxon>Bacillati</taxon>
        <taxon>Actinomycetota</taxon>
        <taxon>Actinomycetes</taxon>
        <taxon>Mycobacteriales</taxon>
        <taxon>Nocardiaceae</taxon>
        <taxon>Nocardia</taxon>
    </lineage>
</organism>
<comment type="caution">
    <text evidence="1">The sequence shown here is derived from an EMBL/GenBank/DDBJ whole genome shotgun (WGS) entry which is preliminary data.</text>
</comment>
<evidence type="ECO:0000313" key="1">
    <source>
        <dbReference type="EMBL" id="MQY31496.1"/>
    </source>
</evidence>
<dbReference type="Proteomes" id="UP000431401">
    <property type="component" value="Unassembled WGS sequence"/>
</dbReference>
<evidence type="ECO:0000313" key="2">
    <source>
        <dbReference type="Proteomes" id="UP000431401"/>
    </source>
</evidence>
<name>A0A7K0E096_9NOCA</name>
<protein>
    <submittedName>
        <fullName evidence="1">Uncharacterized protein</fullName>
    </submittedName>
</protein>
<proteinExistence type="predicted"/>
<reference evidence="1 2" key="1">
    <citation type="submission" date="2019-10" db="EMBL/GenBank/DDBJ databases">
        <title>Nocardia macrotermitis sp. nov. and Nocardia aurantia sp. nov., isolated from the gut of fungus growing-termite Macrotermes natalensis.</title>
        <authorList>
            <person name="Benndorf R."/>
            <person name="Schwitalla J."/>
            <person name="Martin K."/>
            <person name="De Beer W."/>
            <person name="Kaster A.-K."/>
            <person name="Vollmers J."/>
            <person name="Poulsen M."/>
            <person name="Beemelmanns C."/>
        </authorList>
    </citation>
    <scope>NUCLEOTIDE SEQUENCE [LARGE SCALE GENOMIC DNA]</scope>
    <source>
        <strain evidence="1 2">RB56</strain>
    </source>
</reference>
<accession>A0A7K0E096</accession>
<keyword evidence="2" id="KW-1185">Reference proteome</keyword>
<dbReference type="RefSeq" id="WP_319943999.1">
    <property type="nucleotide sequence ID" value="NZ_WEGI01000020.1"/>
</dbReference>
<sequence>MSYDHVLLPSGAAVTPAEVDAYLSAQQGRPEAEPIAAIAAELNRRNAELPEADAFLADAPAGGADTGTTLFVSSGYDAIGYLRALLFELATPRDYAVYDPQLTWLIDPAGHVPVTVTHGGAGDFPYLTRALIDLWVPTLSDPNPYLIVEREPQHYIQTLREESGRYTLELRDGSPERHFGTQLDDAQQVADLIWEWTTGDRSGLDALEWRPVDL</sequence>
<dbReference type="EMBL" id="WEGI01000020">
    <property type="protein sequence ID" value="MQY31496.1"/>
    <property type="molecule type" value="Genomic_DNA"/>
</dbReference>
<dbReference type="AlphaFoldDB" id="A0A7K0E096"/>